<feature type="non-terminal residue" evidence="1">
    <location>
        <position position="33"/>
    </location>
</feature>
<dbReference type="EMBL" id="AGNL01010432">
    <property type="protein sequence ID" value="EJK69128.1"/>
    <property type="molecule type" value="Genomic_DNA"/>
</dbReference>
<sequence length="33" mass="3610">MVANRTVEDPPDGGGLGCSIARFATMLFSRRQR</sequence>
<accession>K0SS39</accession>
<gene>
    <name evidence="1" type="ORF">THAOC_09644</name>
</gene>
<reference evidence="1 2" key="1">
    <citation type="journal article" date="2012" name="Genome Biol.">
        <title>Genome and low-iron response of an oceanic diatom adapted to chronic iron limitation.</title>
        <authorList>
            <person name="Lommer M."/>
            <person name="Specht M."/>
            <person name="Roy A.S."/>
            <person name="Kraemer L."/>
            <person name="Andreson R."/>
            <person name="Gutowska M.A."/>
            <person name="Wolf J."/>
            <person name="Bergner S.V."/>
            <person name="Schilhabel M.B."/>
            <person name="Klostermeier U.C."/>
            <person name="Beiko R.G."/>
            <person name="Rosenstiel P."/>
            <person name="Hippler M."/>
            <person name="Laroche J."/>
        </authorList>
    </citation>
    <scope>NUCLEOTIDE SEQUENCE [LARGE SCALE GENOMIC DNA]</scope>
    <source>
        <strain evidence="1 2">CCMP1005</strain>
    </source>
</reference>
<organism evidence="1 2">
    <name type="scientific">Thalassiosira oceanica</name>
    <name type="common">Marine diatom</name>
    <dbReference type="NCBI Taxonomy" id="159749"/>
    <lineage>
        <taxon>Eukaryota</taxon>
        <taxon>Sar</taxon>
        <taxon>Stramenopiles</taxon>
        <taxon>Ochrophyta</taxon>
        <taxon>Bacillariophyta</taxon>
        <taxon>Coscinodiscophyceae</taxon>
        <taxon>Thalassiosirophycidae</taxon>
        <taxon>Thalassiosirales</taxon>
        <taxon>Thalassiosiraceae</taxon>
        <taxon>Thalassiosira</taxon>
    </lineage>
</organism>
<evidence type="ECO:0000313" key="2">
    <source>
        <dbReference type="Proteomes" id="UP000266841"/>
    </source>
</evidence>
<proteinExistence type="predicted"/>
<dbReference type="Proteomes" id="UP000266841">
    <property type="component" value="Unassembled WGS sequence"/>
</dbReference>
<name>K0SS39_THAOC</name>
<evidence type="ECO:0000313" key="1">
    <source>
        <dbReference type="EMBL" id="EJK69128.1"/>
    </source>
</evidence>
<comment type="caution">
    <text evidence="1">The sequence shown here is derived from an EMBL/GenBank/DDBJ whole genome shotgun (WGS) entry which is preliminary data.</text>
</comment>
<protein>
    <submittedName>
        <fullName evidence="1">Uncharacterized protein</fullName>
    </submittedName>
</protein>
<dbReference type="AlphaFoldDB" id="K0SS39"/>
<keyword evidence="2" id="KW-1185">Reference proteome</keyword>